<dbReference type="Proteomes" id="UP000636394">
    <property type="component" value="Unassembled WGS sequence"/>
</dbReference>
<keyword evidence="6" id="KW-1185">Reference proteome</keyword>
<evidence type="ECO:0000313" key="5">
    <source>
        <dbReference type="EMBL" id="QTU84683.1"/>
    </source>
</evidence>
<dbReference type="InterPro" id="IPR046240">
    <property type="entry name" value="DUF6273"/>
</dbReference>
<dbReference type="RefSeq" id="WP_166078582.1">
    <property type="nucleotide sequence ID" value="NZ_CP072829.1"/>
</dbReference>
<feature type="chain" id="PRO_5039337552" description="DUF6273 domain-containing protein" evidence="2">
    <location>
        <begin position="30"/>
        <end position="293"/>
    </location>
</feature>
<evidence type="ECO:0000313" key="4">
    <source>
        <dbReference type="EMBL" id="NHM13228.1"/>
    </source>
</evidence>
<feature type="compositionally biased region" description="Low complexity" evidence="1">
    <location>
        <begin position="36"/>
        <end position="45"/>
    </location>
</feature>
<proteinExistence type="predicted"/>
<dbReference type="AlphaFoldDB" id="A0A9E6SUP0"/>
<organism evidence="5 7">
    <name type="scientific">Xiamenia xianingshaonis</name>
    <dbReference type="NCBI Taxonomy" id="2682776"/>
    <lineage>
        <taxon>Bacteria</taxon>
        <taxon>Bacillati</taxon>
        <taxon>Actinomycetota</taxon>
        <taxon>Coriobacteriia</taxon>
        <taxon>Eggerthellales</taxon>
        <taxon>Eggerthellaceae</taxon>
        <taxon>Xiamenia</taxon>
    </lineage>
</organism>
<feature type="domain" description="DUF6273" evidence="3">
    <location>
        <begin position="81"/>
        <end position="288"/>
    </location>
</feature>
<dbReference type="EMBL" id="CP072829">
    <property type="protein sequence ID" value="QTU84683.1"/>
    <property type="molecule type" value="Genomic_DNA"/>
</dbReference>
<evidence type="ECO:0000256" key="2">
    <source>
        <dbReference type="SAM" id="SignalP"/>
    </source>
</evidence>
<dbReference type="PROSITE" id="PS51257">
    <property type="entry name" value="PROKAR_LIPOPROTEIN"/>
    <property type="match status" value="1"/>
</dbReference>
<evidence type="ECO:0000256" key="1">
    <source>
        <dbReference type="SAM" id="MobiDB-lite"/>
    </source>
</evidence>
<dbReference type="Proteomes" id="UP000671910">
    <property type="component" value="Chromosome"/>
</dbReference>
<feature type="signal peptide" evidence="2">
    <location>
        <begin position="1"/>
        <end position="29"/>
    </location>
</feature>
<reference evidence="5" key="2">
    <citation type="submission" date="2021-04" db="EMBL/GenBank/DDBJ databases">
        <title>Novel species in family Eggerthellaceae.</title>
        <authorList>
            <person name="Zhang G."/>
        </authorList>
    </citation>
    <scope>NUCLEOTIDE SEQUENCE</scope>
    <source>
        <strain evidence="5">Zg-886</strain>
    </source>
</reference>
<protein>
    <recommendedName>
        <fullName evidence="3">DUF6273 domain-containing protein</fullName>
    </recommendedName>
</protein>
<dbReference type="EMBL" id="WPCR01000001">
    <property type="protein sequence ID" value="NHM13228.1"/>
    <property type="molecule type" value="Genomic_DNA"/>
</dbReference>
<feature type="region of interest" description="Disordered" evidence="1">
    <location>
        <begin position="35"/>
        <end position="54"/>
    </location>
</feature>
<reference evidence="4 6" key="1">
    <citation type="submission" date="2019-11" db="EMBL/GenBank/DDBJ databases">
        <title>Eggerthellaceae novel genus isolated from the rectal contents of marmort.</title>
        <authorList>
            <person name="Zhang G."/>
        </authorList>
    </citation>
    <scope>NUCLEOTIDE SEQUENCE [LARGE SCALE GENOMIC DNA]</scope>
    <source>
        <strain evidence="6">zg-886</strain>
        <strain evidence="4">Zg-886</strain>
    </source>
</reference>
<dbReference type="Pfam" id="PF19789">
    <property type="entry name" value="DUF6273"/>
    <property type="match status" value="1"/>
</dbReference>
<gene>
    <name evidence="4" type="ORF">GMI68_00310</name>
    <name evidence="5" type="ORF">J7S26_01790</name>
</gene>
<keyword evidence="2" id="KW-0732">Signal</keyword>
<sequence>MRGTPKSIGALIAAGMLVACMAGCSSQDAAVDSADNTSATAQTEAASEENAEPAPLKEVTFGTYEGEPVTWLVLEEKDGASLLVSKDVLDARAYDDVDEGVQWAETSPRPTTDVNWADSSMREWLNGEFLNAAFSSDEQGAIKEVTNTDTKNNGGRNAADFDSESYSTAPESKDRVFLLSVAEARKYFADDAARVAFPTDHAVEAGVYTGIATDESGAENAELSGAAAWWLRTNGYYAGYEAVVTDDGYIHGDGYRINGEVHDGYEDHGTEASELGHNFGVRPCVWVDTAALA</sequence>
<evidence type="ECO:0000313" key="6">
    <source>
        <dbReference type="Proteomes" id="UP000636394"/>
    </source>
</evidence>
<accession>A0A9E6SUP0</accession>
<evidence type="ECO:0000313" key="7">
    <source>
        <dbReference type="Proteomes" id="UP000671910"/>
    </source>
</evidence>
<dbReference type="KEGG" id="ebz:J7S26_01790"/>
<name>A0A9E6SUP0_9ACTN</name>
<evidence type="ECO:0000259" key="3">
    <source>
        <dbReference type="Pfam" id="PF19789"/>
    </source>
</evidence>